<dbReference type="InterPro" id="IPR057743">
    <property type="entry name" value="Zfn_VAL1-3_N"/>
</dbReference>
<dbReference type="PANTHER" id="PTHR46245:SF18">
    <property type="entry name" value="TREACLE PROTEIN-LIKE ISOFORM X1"/>
    <property type="match status" value="1"/>
</dbReference>
<dbReference type="CDD" id="cd10017">
    <property type="entry name" value="B3_DNA"/>
    <property type="match status" value="1"/>
</dbReference>
<dbReference type="AlphaFoldDB" id="A0AAW1HD99"/>
<evidence type="ECO:0000313" key="7">
    <source>
        <dbReference type="EMBL" id="KAK9674032.1"/>
    </source>
</evidence>
<keyword evidence="4" id="KW-0804">Transcription</keyword>
<gene>
    <name evidence="7" type="ORF">RND81_12G206200</name>
</gene>
<dbReference type="Pfam" id="PF25813">
    <property type="entry name" value="zf_VAL1_N"/>
    <property type="match status" value="1"/>
</dbReference>
<organism evidence="7 8">
    <name type="scientific">Saponaria officinalis</name>
    <name type="common">Common soapwort</name>
    <name type="synonym">Lychnis saponaria</name>
    <dbReference type="NCBI Taxonomy" id="3572"/>
    <lineage>
        <taxon>Eukaryota</taxon>
        <taxon>Viridiplantae</taxon>
        <taxon>Streptophyta</taxon>
        <taxon>Embryophyta</taxon>
        <taxon>Tracheophyta</taxon>
        <taxon>Spermatophyta</taxon>
        <taxon>Magnoliopsida</taxon>
        <taxon>eudicotyledons</taxon>
        <taxon>Gunneridae</taxon>
        <taxon>Pentapetalae</taxon>
        <taxon>Caryophyllales</taxon>
        <taxon>Caryophyllaceae</taxon>
        <taxon>Caryophylleae</taxon>
        <taxon>Saponaria</taxon>
    </lineage>
</organism>
<keyword evidence="5" id="KW-0539">Nucleus</keyword>
<reference evidence="7" key="1">
    <citation type="submission" date="2024-03" db="EMBL/GenBank/DDBJ databases">
        <title>WGS assembly of Saponaria officinalis var. Norfolk2.</title>
        <authorList>
            <person name="Jenkins J."/>
            <person name="Shu S."/>
            <person name="Grimwood J."/>
            <person name="Barry K."/>
            <person name="Goodstein D."/>
            <person name="Schmutz J."/>
            <person name="Leebens-Mack J."/>
            <person name="Osbourn A."/>
        </authorList>
    </citation>
    <scope>NUCLEOTIDE SEQUENCE [LARGE SCALE GENOMIC DNA]</scope>
    <source>
        <strain evidence="7">JIC</strain>
    </source>
</reference>
<dbReference type="PANTHER" id="PTHR46245">
    <property type="entry name" value="B3 DOMAIN-CONTAINING PROTEIN OS07G0563300"/>
    <property type="match status" value="1"/>
</dbReference>
<dbReference type="Gene3D" id="2.40.330.10">
    <property type="entry name" value="DNA-binding pseudobarrel domain"/>
    <property type="match status" value="1"/>
</dbReference>
<dbReference type="Pfam" id="PF02362">
    <property type="entry name" value="B3"/>
    <property type="match status" value="1"/>
</dbReference>
<evidence type="ECO:0000256" key="2">
    <source>
        <dbReference type="ARBA" id="ARBA00023015"/>
    </source>
</evidence>
<dbReference type="GO" id="GO:0003677">
    <property type="term" value="F:DNA binding"/>
    <property type="evidence" value="ECO:0007669"/>
    <property type="project" value="UniProtKB-KW"/>
</dbReference>
<evidence type="ECO:0000256" key="4">
    <source>
        <dbReference type="ARBA" id="ARBA00023163"/>
    </source>
</evidence>
<proteinExistence type="predicted"/>
<dbReference type="Proteomes" id="UP001443914">
    <property type="component" value="Unassembled WGS sequence"/>
</dbReference>
<dbReference type="EMBL" id="JBDFQZ010000012">
    <property type="protein sequence ID" value="KAK9674032.1"/>
    <property type="molecule type" value="Genomic_DNA"/>
</dbReference>
<dbReference type="InterPro" id="IPR003340">
    <property type="entry name" value="B3_DNA-bd"/>
</dbReference>
<dbReference type="SMART" id="SM01019">
    <property type="entry name" value="B3"/>
    <property type="match status" value="1"/>
</dbReference>
<comment type="caution">
    <text evidence="7">The sequence shown here is derived from an EMBL/GenBank/DDBJ whole genome shotgun (WGS) entry which is preliminary data.</text>
</comment>
<feature type="domain" description="TF-B3" evidence="6">
    <location>
        <begin position="195"/>
        <end position="297"/>
    </location>
</feature>
<comment type="subcellular location">
    <subcellularLocation>
        <location evidence="1">Nucleus</location>
    </subcellularLocation>
</comment>
<name>A0AAW1HD99_SAPOF</name>
<accession>A0AAW1HD99</accession>
<keyword evidence="8" id="KW-1185">Reference proteome</keyword>
<evidence type="ECO:0000256" key="1">
    <source>
        <dbReference type="ARBA" id="ARBA00004123"/>
    </source>
</evidence>
<evidence type="ECO:0000313" key="8">
    <source>
        <dbReference type="Proteomes" id="UP001443914"/>
    </source>
</evidence>
<evidence type="ECO:0000256" key="3">
    <source>
        <dbReference type="ARBA" id="ARBA00023125"/>
    </source>
</evidence>
<sequence length="303" mass="33879">MASDGPKCIICDHDLATSPGGFVMEFSCGKICDTCFYKEGTFCHKYHRDFDGWRKCDICGWKLHYGCIMSENMYDMTEKGLTCYDCLKKMNLPSTVYSVNGSQVVFYGRKLQTISAPTPQAASELGAPSSVPNSVNFYKVDDSSGSENVTGKENVTDQQTVMVLDNCPQNPGNAAATEGNVEPPQLEMSSLTFLFEKQLTKTDCDRRSGCMRLPIEIAETLLPMPPGQQDMPFVIKDAEGRTWNLHQRWYPHGKGRLYVIGGIGKYFRVKQCKKGDILKFYRQVSDGELVMELIRNHASTSTS</sequence>
<evidence type="ECO:0000259" key="6">
    <source>
        <dbReference type="SMART" id="SM01019"/>
    </source>
</evidence>
<dbReference type="InterPro" id="IPR015300">
    <property type="entry name" value="DNA-bd_pseudobarrel_sf"/>
</dbReference>
<keyword evidence="3" id="KW-0238">DNA-binding</keyword>
<keyword evidence="2" id="KW-0805">Transcription regulation</keyword>
<protein>
    <recommendedName>
        <fullName evidence="6">TF-B3 domain-containing protein</fullName>
    </recommendedName>
</protein>
<dbReference type="GO" id="GO:0005634">
    <property type="term" value="C:nucleus"/>
    <property type="evidence" value="ECO:0007669"/>
    <property type="project" value="UniProtKB-SubCell"/>
</dbReference>
<dbReference type="SUPFAM" id="SSF101936">
    <property type="entry name" value="DNA-binding pseudobarrel domain"/>
    <property type="match status" value="1"/>
</dbReference>
<evidence type="ECO:0000256" key="5">
    <source>
        <dbReference type="ARBA" id="ARBA00023242"/>
    </source>
</evidence>